<keyword evidence="2" id="KW-1185">Reference proteome</keyword>
<dbReference type="Proteomes" id="UP000824782">
    <property type="component" value="Unassembled WGS sequence"/>
</dbReference>
<dbReference type="AlphaFoldDB" id="A0AAV6Z6P1"/>
<organism evidence="1 2">
    <name type="scientific">Engystomops pustulosus</name>
    <name type="common">Tungara frog</name>
    <name type="synonym">Physalaemus pustulosus</name>
    <dbReference type="NCBI Taxonomy" id="76066"/>
    <lineage>
        <taxon>Eukaryota</taxon>
        <taxon>Metazoa</taxon>
        <taxon>Chordata</taxon>
        <taxon>Craniata</taxon>
        <taxon>Vertebrata</taxon>
        <taxon>Euteleostomi</taxon>
        <taxon>Amphibia</taxon>
        <taxon>Batrachia</taxon>
        <taxon>Anura</taxon>
        <taxon>Neobatrachia</taxon>
        <taxon>Hyloidea</taxon>
        <taxon>Leptodactylidae</taxon>
        <taxon>Leiuperinae</taxon>
        <taxon>Engystomops</taxon>
    </lineage>
</organism>
<comment type="caution">
    <text evidence="1">The sequence shown here is derived from an EMBL/GenBank/DDBJ whole genome shotgun (WGS) entry which is preliminary data.</text>
</comment>
<evidence type="ECO:0000313" key="1">
    <source>
        <dbReference type="EMBL" id="KAG8543835.1"/>
    </source>
</evidence>
<accession>A0AAV6Z6P1</accession>
<sequence length="88" mass="10106">MRGTYRTYGVVDINRPYSDPHAVYYYPSDPPSDTSLHTPDHVTSCHHLSPTGGRIYIYCKCAVTARTPCHWWRHSHATDTLHPNCYVT</sequence>
<gene>
    <name evidence="1" type="ORF">GDO81_023601</name>
</gene>
<name>A0AAV6Z6P1_ENGPU</name>
<proteinExistence type="predicted"/>
<dbReference type="EMBL" id="WNYA01002836">
    <property type="protein sequence ID" value="KAG8543835.1"/>
    <property type="molecule type" value="Genomic_DNA"/>
</dbReference>
<reference evidence="1" key="1">
    <citation type="thesis" date="2020" institute="ProQuest LLC" country="789 East Eisenhower Parkway, Ann Arbor, MI, USA">
        <title>Comparative Genomics and Chromosome Evolution.</title>
        <authorList>
            <person name="Mudd A.B."/>
        </authorList>
    </citation>
    <scope>NUCLEOTIDE SEQUENCE</scope>
    <source>
        <strain evidence="1">237g6f4</strain>
        <tissue evidence="1">Blood</tissue>
    </source>
</reference>
<evidence type="ECO:0000313" key="2">
    <source>
        <dbReference type="Proteomes" id="UP000824782"/>
    </source>
</evidence>
<protein>
    <submittedName>
        <fullName evidence="1">Uncharacterized protein</fullName>
    </submittedName>
</protein>